<accession>A0A177AWX4</accession>
<dbReference type="GO" id="GO:0008270">
    <property type="term" value="F:zinc ion binding"/>
    <property type="evidence" value="ECO:0007669"/>
    <property type="project" value="UniProtKB-KW"/>
</dbReference>
<dbReference type="Proteomes" id="UP000078046">
    <property type="component" value="Unassembled WGS sequence"/>
</dbReference>
<dbReference type="InterPro" id="IPR017455">
    <property type="entry name" value="Znf_FYVE-rel"/>
</dbReference>
<dbReference type="SMART" id="SM00064">
    <property type="entry name" value="FYVE"/>
    <property type="match status" value="1"/>
</dbReference>
<keyword evidence="2 4" id="KW-0863">Zinc-finger</keyword>
<evidence type="ECO:0000313" key="6">
    <source>
        <dbReference type="EMBL" id="OAF65873.1"/>
    </source>
</evidence>
<keyword evidence="7" id="KW-1185">Reference proteome</keyword>
<dbReference type="InterPro" id="IPR011011">
    <property type="entry name" value="Znf_FYVE_PHD"/>
</dbReference>
<dbReference type="SUPFAM" id="SSF140125">
    <property type="entry name" value="Rabenosyn-5 Rab-binding domain-like"/>
    <property type="match status" value="1"/>
</dbReference>
<dbReference type="PANTHER" id="PTHR23164:SF30">
    <property type="entry name" value="EARLY ENDOSOME ANTIGEN 1"/>
    <property type="match status" value="1"/>
</dbReference>
<dbReference type="Gene3D" id="4.10.860.20">
    <property type="entry name" value="Rabenosyn, Rab binding domain"/>
    <property type="match status" value="1"/>
</dbReference>
<organism evidence="6 7">
    <name type="scientific">Intoshia linei</name>
    <dbReference type="NCBI Taxonomy" id="1819745"/>
    <lineage>
        <taxon>Eukaryota</taxon>
        <taxon>Metazoa</taxon>
        <taxon>Spiralia</taxon>
        <taxon>Lophotrochozoa</taxon>
        <taxon>Mesozoa</taxon>
        <taxon>Orthonectida</taxon>
        <taxon>Rhopaluridae</taxon>
        <taxon>Intoshia</taxon>
    </lineage>
</organism>
<dbReference type="PROSITE" id="PS50178">
    <property type="entry name" value="ZF_FYVE"/>
    <property type="match status" value="1"/>
</dbReference>
<dbReference type="InterPro" id="IPR013083">
    <property type="entry name" value="Znf_RING/FYVE/PHD"/>
</dbReference>
<evidence type="ECO:0000259" key="5">
    <source>
        <dbReference type="PROSITE" id="PS50178"/>
    </source>
</evidence>
<proteinExistence type="predicted"/>
<evidence type="ECO:0000256" key="2">
    <source>
        <dbReference type="ARBA" id="ARBA00022771"/>
    </source>
</evidence>
<dbReference type="EMBL" id="LWCA01001115">
    <property type="protein sequence ID" value="OAF65873.1"/>
    <property type="molecule type" value="Genomic_DNA"/>
</dbReference>
<evidence type="ECO:0000313" key="7">
    <source>
        <dbReference type="Proteomes" id="UP000078046"/>
    </source>
</evidence>
<feature type="domain" description="FYVE-type" evidence="5">
    <location>
        <begin position="182"/>
        <end position="216"/>
    </location>
</feature>
<evidence type="ECO:0000256" key="1">
    <source>
        <dbReference type="ARBA" id="ARBA00022723"/>
    </source>
</evidence>
<reference evidence="6 7" key="1">
    <citation type="submission" date="2016-04" db="EMBL/GenBank/DDBJ databases">
        <title>The genome of Intoshia linei affirms orthonectids as highly simplified spiralians.</title>
        <authorList>
            <person name="Mikhailov K.V."/>
            <person name="Slusarev G.S."/>
            <person name="Nikitin M.A."/>
            <person name="Logacheva M.D."/>
            <person name="Penin A."/>
            <person name="Aleoshin V."/>
            <person name="Panchin Y.V."/>
        </authorList>
    </citation>
    <scope>NUCLEOTIDE SEQUENCE [LARGE SCALE GENOMIC DNA]</scope>
    <source>
        <strain evidence="6">Intl2013</strain>
        <tissue evidence="6">Whole animal</tissue>
    </source>
</reference>
<sequence length="538" mass="63429">MEKKVKKIFRKKKKEKASNINDANAILNVFESESSNNFKIIKSHEEKIKINSIEEKNTSSTVQEIYKKTKKENKKKKPLKNYTVMDEKKTKPVKKALETEILCAFKKQKKISDLKVNENAKLNICDYTAKFTKMRNDANNFFDIEQYRAMNRLKKIIRYFAFQQDYISNLINTSEIISWIDDSDAPICMTCGQYFTIILRRHHCRLCGILMCANCSFFIYKEALNEIIPKYEVFTDIKVSAFTSENVMYPLHRRDSGISSIADKDSDPLEVINLLSDNFEIRTCRHCFQILFNQRWIHKDCMDESFLTLCNKQKTLRSFENSTCQILIDMNKILSKKEKLNVFEIEKLNILMVDIYEKFSYLDTFSKEIEKDGPLINTSNSKKMEKLIKMLRYKTRNFILDCSLCVEDINVEYKQNKELEIVLSSDERNNPFIKKEDSIDIDKVVAEGVILEKVKDKDSHHRNIFKVIGKTKKKLKKKYEKDEKEDIFIDDRTSFVILEQIAKLEEYLDQAIKDNNVYQVDILQNNINDLNKILEKSK</sequence>
<dbReference type="InterPro" id="IPR000306">
    <property type="entry name" value="Znf_FYVE"/>
</dbReference>
<dbReference type="OrthoDB" id="166134at2759"/>
<protein>
    <recommendedName>
        <fullName evidence="5">FYVE-type domain-containing protein</fullName>
    </recommendedName>
</protein>
<comment type="caution">
    <text evidence="6">The sequence shown here is derived from an EMBL/GenBank/DDBJ whole genome shotgun (WGS) entry which is preliminary data.</text>
</comment>
<dbReference type="PANTHER" id="PTHR23164">
    <property type="entry name" value="EARLY ENDOSOME ANTIGEN 1"/>
    <property type="match status" value="1"/>
</dbReference>
<dbReference type="SUPFAM" id="SSF57903">
    <property type="entry name" value="FYVE/PHD zinc finger"/>
    <property type="match status" value="1"/>
</dbReference>
<dbReference type="Gene3D" id="3.30.40.10">
    <property type="entry name" value="Zinc/RING finger domain, C3HC4 (zinc finger)"/>
    <property type="match status" value="1"/>
</dbReference>
<evidence type="ECO:0000256" key="4">
    <source>
        <dbReference type="PROSITE-ProRule" id="PRU00091"/>
    </source>
</evidence>
<evidence type="ECO:0000256" key="3">
    <source>
        <dbReference type="ARBA" id="ARBA00022833"/>
    </source>
</evidence>
<name>A0A177AWX4_9BILA</name>
<keyword evidence="3" id="KW-0862">Zinc</keyword>
<keyword evidence="1" id="KW-0479">Metal-binding</keyword>
<dbReference type="AlphaFoldDB" id="A0A177AWX4"/>
<dbReference type="Pfam" id="PF01363">
    <property type="entry name" value="FYVE"/>
    <property type="match status" value="1"/>
</dbReference>
<gene>
    <name evidence="6" type="ORF">A3Q56_06409</name>
</gene>
<dbReference type="InterPro" id="IPR036531">
    <property type="entry name" value="Rbsn_Rab-bd_sf"/>
</dbReference>